<sequence>MAITVTAASSLSKFNFNDSLSSPPSLTCRPILYSLPHHRPHPSLAGKFGDFTTSVHRKPYILKPPICSEKSQPMVPPYNVLITGSTKGIGYALAKEFLKSGDNVIICSRSAERVESALQTLRAEFGVQHVWGTKCDVRDGNDVKILVKYAQDNDKYVDIWINNAGSNAYSYKPLAEASDEDLIEVVTTNTLGLMICCREAMNMMLNQPRGGHIFNIDGAGSDGRPTPRFAAYGATKRSVVHLTKSLQAELRMQEVSNVVVHNLSPGMVTTDLLMSGANTKQAKFFINVLAEPADEVAKYLVPNIRSIPTSGSTRPTYIRFLTGLKAYSQIFSRLAFGARRNRYLVEE</sequence>
<comment type="caution">
    <text evidence="1">The sequence shown here is derived from an EMBL/GenBank/DDBJ whole genome shotgun (WGS) entry which is preliminary data.</text>
</comment>
<gene>
    <name evidence="1" type="ORF">L1987_39029</name>
</gene>
<accession>A0ACB9HKA2</accession>
<name>A0ACB9HKA2_9ASTR</name>
<keyword evidence="2" id="KW-1185">Reference proteome</keyword>
<proteinExistence type="predicted"/>
<dbReference type="Proteomes" id="UP001056120">
    <property type="component" value="Linkage Group LG12"/>
</dbReference>
<protein>
    <submittedName>
        <fullName evidence="1">Uncharacterized protein</fullName>
    </submittedName>
</protein>
<evidence type="ECO:0000313" key="2">
    <source>
        <dbReference type="Proteomes" id="UP001056120"/>
    </source>
</evidence>
<organism evidence="1 2">
    <name type="scientific">Smallanthus sonchifolius</name>
    <dbReference type="NCBI Taxonomy" id="185202"/>
    <lineage>
        <taxon>Eukaryota</taxon>
        <taxon>Viridiplantae</taxon>
        <taxon>Streptophyta</taxon>
        <taxon>Embryophyta</taxon>
        <taxon>Tracheophyta</taxon>
        <taxon>Spermatophyta</taxon>
        <taxon>Magnoliopsida</taxon>
        <taxon>eudicotyledons</taxon>
        <taxon>Gunneridae</taxon>
        <taxon>Pentapetalae</taxon>
        <taxon>asterids</taxon>
        <taxon>campanulids</taxon>
        <taxon>Asterales</taxon>
        <taxon>Asteraceae</taxon>
        <taxon>Asteroideae</taxon>
        <taxon>Heliantheae alliance</taxon>
        <taxon>Millerieae</taxon>
        <taxon>Smallanthus</taxon>
    </lineage>
</organism>
<evidence type="ECO:0000313" key="1">
    <source>
        <dbReference type="EMBL" id="KAI3796359.1"/>
    </source>
</evidence>
<reference evidence="2" key="1">
    <citation type="journal article" date="2022" name="Mol. Ecol. Resour.">
        <title>The genomes of chicory, endive, great burdock and yacon provide insights into Asteraceae palaeo-polyploidization history and plant inulin production.</title>
        <authorList>
            <person name="Fan W."/>
            <person name="Wang S."/>
            <person name="Wang H."/>
            <person name="Wang A."/>
            <person name="Jiang F."/>
            <person name="Liu H."/>
            <person name="Zhao H."/>
            <person name="Xu D."/>
            <person name="Zhang Y."/>
        </authorList>
    </citation>
    <scope>NUCLEOTIDE SEQUENCE [LARGE SCALE GENOMIC DNA]</scope>
    <source>
        <strain evidence="2">cv. Yunnan</strain>
    </source>
</reference>
<reference evidence="1 2" key="2">
    <citation type="journal article" date="2022" name="Mol. Ecol. Resour.">
        <title>The genomes of chicory, endive, great burdock and yacon provide insights into Asteraceae paleo-polyploidization history and plant inulin production.</title>
        <authorList>
            <person name="Fan W."/>
            <person name="Wang S."/>
            <person name="Wang H."/>
            <person name="Wang A."/>
            <person name="Jiang F."/>
            <person name="Liu H."/>
            <person name="Zhao H."/>
            <person name="Xu D."/>
            <person name="Zhang Y."/>
        </authorList>
    </citation>
    <scope>NUCLEOTIDE SEQUENCE [LARGE SCALE GENOMIC DNA]</scope>
    <source>
        <strain evidence="2">cv. Yunnan</strain>
        <tissue evidence="1">Leaves</tissue>
    </source>
</reference>
<dbReference type="EMBL" id="CM042029">
    <property type="protein sequence ID" value="KAI3796359.1"/>
    <property type="molecule type" value="Genomic_DNA"/>
</dbReference>